<sequence>MEATSGVTFSFGVVISAVALMLAAVLSTSEMLPGWADPLNLTLTSSMIFAPISGGAGVMVAGRLKRSGTLALAATAPQGRWRALGHATLAAYVWLVIGFALFSGAVLAIADRSGPLSRAMWLLPTQGLILIAACLVIGVAVGARTTWFLTGPVLALAIYVSLFRLDVSGSRLSPVYTDIYYQVWLEPNARLVIAVSLVLLATAAGVVGFALHLSGWGCQTAAGVTALGCLIVAITQFHFAGPGDTQLRAAAPGTCGAHDATELCVWPEDGLRLRPALKALVDVQRASASLMPLARVYYEVGLIPPSDGARPFLMPGFRERAGYVNAAVHAAVPAGCDRESDRAHMELWALINERLNPRSTLPELGAITVADRQVAAQRKWASERLVILARCQ</sequence>
<evidence type="ECO:0000313" key="2">
    <source>
        <dbReference type="EMBL" id="MBA8805469.1"/>
    </source>
</evidence>
<keyword evidence="1" id="KW-0812">Transmembrane</keyword>
<feature type="transmembrane region" description="Helical" evidence="1">
    <location>
        <begin position="6"/>
        <end position="27"/>
    </location>
</feature>
<feature type="transmembrane region" description="Helical" evidence="1">
    <location>
        <begin position="147"/>
        <end position="165"/>
    </location>
</feature>
<name>A0A7W3PBI6_9ACTN</name>
<feature type="transmembrane region" description="Helical" evidence="1">
    <location>
        <begin position="191"/>
        <end position="214"/>
    </location>
</feature>
<keyword evidence="1" id="KW-1133">Transmembrane helix</keyword>
<keyword evidence="3" id="KW-1185">Reference proteome</keyword>
<gene>
    <name evidence="2" type="ORF">FB382_003760</name>
</gene>
<proteinExistence type="predicted"/>
<evidence type="ECO:0000313" key="3">
    <source>
        <dbReference type="Proteomes" id="UP000580910"/>
    </source>
</evidence>
<dbReference type="EMBL" id="JACGXA010000001">
    <property type="protein sequence ID" value="MBA8805469.1"/>
    <property type="molecule type" value="Genomic_DNA"/>
</dbReference>
<feature type="transmembrane region" description="Helical" evidence="1">
    <location>
        <begin position="89"/>
        <end position="109"/>
    </location>
</feature>
<organism evidence="2 3">
    <name type="scientific">Nocardioides ginsengisegetis</name>
    <dbReference type="NCBI Taxonomy" id="661491"/>
    <lineage>
        <taxon>Bacteria</taxon>
        <taxon>Bacillati</taxon>
        <taxon>Actinomycetota</taxon>
        <taxon>Actinomycetes</taxon>
        <taxon>Propionibacteriales</taxon>
        <taxon>Nocardioidaceae</taxon>
        <taxon>Nocardioides</taxon>
    </lineage>
</organism>
<dbReference type="Proteomes" id="UP000580910">
    <property type="component" value="Unassembled WGS sequence"/>
</dbReference>
<feature type="transmembrane region" description="Helical" evidence="1">
    <location>
        <begin position="220"/>
        <end position="239"/>
    </location>
</feature>
<evidence type="ECO:0000256" key="1">
    <source>
        <dbReference type="SAM" id="Phobius"/>
    </source>
</evidence>
<dbReference type="AlphaFoldDB" id="A0A7W3PBI6"/>
<reference evidence="2 3" key="1">
    <citation type="submission" date="2020-07" db="EMBL/GenBank/DDBJ databases">
        <title>Sequencing the genomes of 1000 actinobacteria strains.</title>
        <authorList>
            <person name="Klenk H.-P."/>
        </authorList>
    </citation>
    <scope>NUCLEOTIDE SEQUENCE [LARGE SCALE GENOMIC DNA]</scope>
    <source>
        <strain evidence="2 3">DSM 21349</strain>
    </source>
</reference>
<feature type="transmembrane region" description="Helical" evidence="1">
    <location>
        <begin position="39"/>
        <end position="62"/>
    </location>
</feature>
<protein>
    <submittedName>
        <fullName evidence="2">Uncharacterized protein</fullName>
    </submittedName>
</protein>
<keyword evidence="1" id="KW-0472">Membrane</keyword>
<feature type="transmembrane region" description="Helical" evidence="1">
    <location>
        <begin position="121"/>
        <end position="141"/>
    </location>
</feature>
<dbReference type="RefSeq" id="WP_182541203.1">
    <property type="nucleotide sequence ID" value="NZ_JACGXA010000001.1"/>
</dbReference>
<accession>A0A7W3PBI6</accession>
<comment type="caution">
    <text evidence="2">The sequence shown here is derived from an EMBL/GenBank/DDBJ whole genome shotgun (WGS) entry which is preliminary data.</text>
</comment>